<dbReference type="PANTHER" id="PTHR33693">
    <property type="entry name" value="TYPE-5 URACIL-DNA GLYCOSYLASE"/>
    <property type="match status" value="1"/>
</dbReference>
<dbReference type="SMART" id="SM00986">
    <property type="entry name" value="UDG"/>
    <property type="match status" value="1"/>
</dbReference>
<evidence type="ECO:0000256" key="1">
    <source>
        <dbReference type="ARBA" id="ARBA00022485"/>
    </source>
</evidence>
<dbReference type="PANTHER" id="PTHR33693:SF1">
    <property type="entry name" value="TYPE-4 URACIL-DNA GLYCOSYLASE"/>
    <property type="match status" value="1"/>
</dbReference>
<evidence type="ECO:0000256" key="2">
    <source>
        <dbReference type="ARBA" id="ARBA00022723"/>
    </source>
</evidence>
<dbReference type="InterPro" id="IPR051536">
    <property type="entry name" value="UDG_Type-4/5"/>
</dbReference>
<gene>
    <name evidence="9" type="ORF">EV695_2469</name>
</gene>
<keyword evidence="3" id="KW-0227">DNA damage</keyword>
<evidence type="ECO:0000259" key="8">
    <source>
        <dbReference type="SMART" id="SM00986"/>
    </source>
</evidence>
<reference evidence="9 10" key="1">
    <citation type="submission" date="2019-03" db="EMBL/GenBank/DDBJ databases">
        <title>Genomic Encyclopedia of Type Strains, Phase IV (KMG-IV): sequencing the most valuable type-strain genomes for metagenomic binning, comparative biology and taxonomic classification.</title>
        <authorList>
            <person name="Goeker M."/>
        </authorList>
    </citation>
    <scope>NUCLEOTIDE SEQUENCE [LARGE SCALE GENOMIC DNA]</scope>
    <source>
        <strain evidence="9 10">DSM 24830</strain>
    </source>
</reference>
<keyword evidence="6" id="KW-0411">Iron-sulfur</keyword>
<dbReference type="GO" id="GO:0051539">
    <property type="term" value="F:4 iron, 4 sulfur cluster binding"/>
    <property type="evidence" value="ECO:0007669"/>
    <property type="project" value="UniProtKB-KW"/>
</dbReference>
<keyword evidence="1" id="KW-0004">4Fe-4S</keyword>
<keyword evidence="2" id="KW-0479">Metal-binding</keyword>
<dbReference type="AlphaFoldDB" id="A0A4R1EWZ0"/>
<dbReference type="InterPro" id="IPR005122">
    <property type="entry name" value="Uracil-DNA_glycosylase-like"/>
</dbReference>
<dbReference type="CDD" id="cd10033">
    <property type="entry name" value="UDG_like"/>
    <property type="match status" value="1"/>
</dbReference>
<accession>A0A4R1EWZ0</accession>
<dbReference type="GO" id="GO:0097506">
    <property type="term" value="F:deaminated base DNA N-glycosylase activity"/>
    <property type="evidence" value="ECO:0007669"/>
    <property type="project" value="UniProtKB-ARBA"/>
</dbReference>
<dbReference type="SMART" id="SM00987">
    <property type="entry name" value="UreE_C"/>
    <property type="match status" value="1"/>
</dbReference>
<dbReference type="RefSeq" id="WP_243651596.1">
    <property type="nucleotide sequence ID" value="NZ_BAAAFU010000006.1"/>
</dbReference>
<evidence type="ECO:0000256" key="7">
    <source>
        <dbReference type="ARBA" id="ARBA00023204"/>
    </source>
</evidence>
<evidence type="ECO:0000256" key="6">
    <source>
        <dbReference type="ARBA" id="ARBA00023014"/>
    </source>
</evidence>
<comment type="caution">
    <text evidence="9">The sequence shown here is derived from an EMBL/GenBank/DDBJ whole genome shotgun (WGS) entry which is preliminary data.</text>
</comment>
<evidence type="ECO:0000256" key="5">
    <source>
        <dbReference type="ARBA" id="ARBA00023004"/>
    </source>
</evidence>
<organism evidence="9 10">
    <name type="scientific">Cocleimonas flava</name>
    <dbReference type="NCBI Taxonomy" id="634765"/>
    <lineage>
        <taxon>Bacteria</taxon>
        <taxon>Pseudomonadati</taxon>
        <taxon>Pseudomonadota</taxon>
        <taxon>Gammaproteobacteria</taxon>
        <taxon>Thiotrichales</taxon>
        <taxon>Thiotrichaceae</taxon>
        <taxon>Cocleimonas</taxon>
    </lineage>
</organism>
<sequence length="215" mass="23995">MTTIPNKLLELKIHQQELSNCSRCENMIQPVITGNTVDASIMTVGQAPGIHEGRIGKPFGWTAGKTLFKWFASIGVEEDEFRQQVYMAAVCRCFPGKNPKGSGDRVPDKQEIATCKSWIEEEYKILQPKLIIPIGKLAISQYLPHKKLSDVVGQQFVIDTPLLQADCIPLPHPSGLSTWFNMEPGKTLLQDALGLIDSHKAWSLIKDQQQDKQAQ</sequence>
<dbReference type="GO" id="GO:0046872">
    <property type="term" value="F:metal ion binding"/>
    <property type="evidence" value="ECO:0007669"/>
    <property type="project" value="UniProtKB-KW"/>
</dbReference>
<keyword evidence="7" id="KW-0234">DNA repair</keyword>
<dbReference type="Proteomes" id="UP000294887">
    <property type="component" value="Unassembled WGS sequence"/>
</dbReference>
<keyword evidence="4" id="KW-0378">Hydrolase</keyword>
<evidence type="ECO:0000313" key="10">
    <source>
        <dbReference type="Proteomes" id="UP000294887"/>
    </source>
</evidence>
<evidence type="ECO:0000256" key="4">
    <source>
        <dbReference type="ARBA" id="ARBA00022801"/>
    </source>
</evidence>
<dbReference type="Pfam" id="PF03167">
    <property type="entry name" value="UDG"/>
    <property type="match status" value="1"/>
</dbReference>
<name>A0A4R1EWZ0_9GAMM</name>
<dbReference type="InterPro" id="IPR036895">
    <property type="entry name" value="Uracil-DNA_glycosylase-like_sf"/>
</dbReference>
<feature type="domain" description="Uracil-DNA glycosylase-like" evidence="8">
    <location>
        <begin position="31"/>
        <end position="193"/>
    </location>
</feature>
<dbReference type="EMBL" id="SMFQ01000004">
    <property type="protein sequence ID" value="TCJ84512.1"/>
    <property type="molecule type" value="Genomic_DNA"/>
</dbReference>
<dbReference type="SUPFAM" id="SSF52141">
    <property type="entry name" value="Uracil-DNA glycosylase-like"/>
    <property type="match status" value="1"/>
</dbReference>
<evidence type="ECO:0000313" key="9">
    <source>
        <dbReference type="EMBL" id="TCJ84512.1"/>
    </source>
</evidence>
<evidence type="ECO:0000256" key="3">
    <source>
        <dbReference type="ARBA" id="ARBA00022763"/>
    </source>
</evidence>
<dbReference type="GO" id="GO:0006281">
    <property type="term" value="P:DNA repair"/>
    <property type="evidence" value="ECO:0007669"/>
    <property type="project" value="UniProtKB-KW"/>
</dbReference>
<proteinExistence type="predicted"/>
<keyword evidence="10" id="KW-1185">Reference proteome</keyword>
<dbReference type="Gene3D" id="3.40.470.10">
    <property type="entry name" value="Uracil-DNA glycosylase-like domain"/>
    <property type="match status" value="1"/>
</dbReference>
<protein>
    <submittedName>
        <fullName evidence="9">Uracil-DNA glycosylase</fullName>
    </submittedName>
</protein>
<keyword evidence="5" id="KW-0408">Iron</keyword>